<evidence type="ECO:0000313" key="1">
    <source>
        <dbReference type="EMBL" id="MBB6715547.1"/>
    </source>
</evidence>
<dbReference type="AlphaFoldDB" id="A0A7X0VRN3"/>
<name>A0A7X0VRN3_9CLOT</name>
<proteinExistence type="predicted"/>
<evidence type="ECO:0000313" key="2">
    <source>
        <dbReference type="Proteomes" id="UP000585258"/>
    </source>
</evidence>
<dbReference type="RefSeq" id="WP_185164772.1">
    <property type="nucleotide sequence ID" value="NZ_JACKWY010000007.1"/>
</dbReference>
<comment type="caution">
    <text evidence="1">The sequence shown here is derived from an EMBL/GenBank/DDBJ whole genome shotgun (WGS) entry which is preliminary data.</text>
</comment>
<dbReference type="InterPro" id="IPR027417">
    <property type="entry name" value="P-loop_NTPase"/>
</dbReference>
<dbReference type="Proteomes" id="UP000585258">
    <property type="component" value="Unassembled WGS sequence"/>
</dbReference>
<protein>
    <submittedName>
        <fullName evidence="1">Uncharacterized protein</fullName>
    </submittedName>
</protein>
<accession>A0A7X0VRN3</accession>
<dbReference type="EMBL" id="JACKWY010000007">
    <property type="protein sequence ID" value="MBB6715547.1"/>
    <property type="molecule type" value="Genomic_DNA"/>
</dbReference>
<reference evidence="1 2" key="1">
    <citation type="submission" date="2020-08" db="EMBL/GenBank/DDBJ databases">
        <title>Clostridia isolated from Swiss meat.</title>
        <authorList>
            <person name="Wambui J."/>
            <person name="Stevens M.J.A."/>
            <person name="Stephan R."/>
        </authorList>
    </citation>
    <scope>NUCLEOTIDE SEQUENCE [LARGE SCALE GENOMIC DNA]</scope>
    <source>
        <strain evidence="1 2">CM001</strain>
    </source>
</reference>
<organism evidence="1 2">
    <name type="scientific">Clostridium gasigenes</name>
    <dbReference type="NCBI Taxonomy" id="94869"/>
    <lineage>
        <taxon>Bacteria</taxon>
        <taxon>Bacillati</taxon>
        <taxon>Bacillota</taxon>
        <taxon>Clostridia</taxon>
        <taxon>Eubacteriales</taxon>
        <taxon>Clostridiaceae</taxon>
        <taxon>Clostridium</taxon>
    </lineage>
</organism>
<sequence length="151" mass="18038">MFLRPTQSPTVFLQQLGRGLRKYKDKAYLNVLDFIGNYKKANLIPFLLSGKDYNKLESKNNKQGDYEYPEECVIDFDFRIIDIFKNQVAKEMKIKDRILEEYKSIKEDLGHRPSRVELFINMDNEIYENIRSNSNLNPFINYMEFLNEMKS</sequence>
<gene>
    <name evidence="1" type="ORF">H7E68_12605</name>
</gene>
<dbReference type="Gene3D" id="3.40.50.300">
    <property type="entry name" value="P-loop containing nucleotide triphosphate hydrolases"/>
    <property type="match status" value="1"/>
</dbReference>